<keyword evidence="1" id="KW-0805">Transcription regulation</keyword>
<proteinExistence type="predicted"/>
<gene>
    <name evidence="5" type="ORF">JCM9157_3987</name>
</gene>
<dbReference type="PANTHER" id="PTHR43280">
    <property type="entry name" value="ARAC-FAMILY TRANSCRIPTIONAL REGULATOR"/>
    <property type="match status" value="1"/>
</dbReference>
<dbReference type="STRING" id="1236973.JCM9157_3987"/>
<sequence>MTRKMKTISLFDEELLNIDYHPSVVFYYFKQWDVYTMEFHAHPAVEIMFVISGECLVDLESQAVSIKKGQFILIDANVKHRLIVSEGNPCRMLNIEFLFKEKKSNFPSIRELANENKSLRMFLNVNKPFIILEDPNEVYQTLKGLILEIDEKNEDNHIMISLLISQLLIRIANLVNSMESKKISRNKNPYIKRTIDFIHHNYDREIKVQNIADAVHLHPSYLHRLFKTYMNKSILEYLTTHRMEKAKELLLKTDIPVSDISDYIGINSRQYFSTVFKKYMKMSPSEFRNCVQKNIGG</sequence>
<dbReference type="InterPro" id="IPR037923">
    <property type="entry name" value="HTH-like"/>
</dbReference>
<dbReference type="Pfam" id="PF07883">
    <property type="entry name" value="Cupin_2"/>
    <property type="match status" value="1"/>
</dbReference>
<keyword evidence="6" id="KW-1185">Reference proteome</keyword>
<keyword evidence="2" id="KW-0238">DNA-binding</keyword>
<dbReference type="InterPro" id="IPR018060">
    <property type="entry name" value="HTH_AraC"/>
</dbReference>
<dbReference type="InterPro" id="IPR014710">
    <property type="entry name" value="RmlC-like_jellyroll"/>
</dbReference>
<comment type="caution">
    <text evidence="5">The sequence shown here is derived from an EMBL/GenBank/DDBJ whole genome shotgun (WGS) entry which is preliminary data.</text>
</comment>
<evidence type="ECO:0000313" key="6">
    <source>
        <dbReference type="Proteomes" id="UP000018896"/>
    </source>
</evidence>
<dbReference type="InterPro" id="IPR009057">
    <property type="entry name" value="Homeodomain-like_sf"/>
</dbReference>
<protein>
    <submittedName>
        <fullName evidence="5">Transcriptional regulator</fullName>
    </submittedName>
</protein>
<dbReference type="PROSITE" id="PS00041">
    <property type="entry name" value="HTH_ARAC_FAMILY_1"/>
    <property type="match status" value="1"/>
</dbReference>
<dbReference type="EMBL" id="BAUV01000042">
    <property type="protein sequence ID" value="GAE36769.1"/>
    <property type="molecule type" value="Genomic_DNA"/>
</dbReference>
<dbReference type="CDD" id="cd02208">
    <property type="entry name" value="cupin_RmlC-like"/>
    <property type="match status" value="1"/>
</dbReference>
<dbReference type="eggNOG" id="COG2207">
    <property type="taxonomic scope" value="Bacteria"/>
</dbReference>
<dbReference type="PROSITE" id="PS01124">
    <property type="entry name" value="HTH_ARAC_FAMILY_2"/>
    <property type="match status" value="1"/>
</dbReference>
<accession>W4QZM9</accession>
<feature type="domain" description="HTH araC/xylS-type" evidence="4">
    <location>
        <begin position="192"/>
        <end position="290"/>
    </location>
</feature>
<evidence type="ECO:0000256" key="3">
    <source>
        <dbReference type="ARBA" id="ARBA00023163"/>
    </source>
</evidence>
<reference evidence="5 6" key="1">
    <citation type="journal article" date="2014" name="Genome Announc.">
        <title>Draft Genome Sequences of Three Alkaliphilic Bacillus Strains, Bacillus wakoensis JCM 9140T, Bacillus akibai JCM 9157T, and Bacillus hemicellulosilyticus JCM 9152T.</title>
        <authorList>
            <person name="Yuki M."/>
            <person name="Oshima K."/>
            <person name="Suda W."/>
            <person name="Oshida Y."/>
            <person name="Kitamura K."/>
            <person name="Iida T."/>
            <person name="Hattori M."/>
            <person name="Ohkuma M."/>
        </authorList>
    </citation>
    <scope>NUCLEOTIDE SEQUENCE [LARGE SCALE GENOMIC DNA]</scope>
    <source>
        <strain evidence="5 6">JCM 9157</strain>
    </source>
</reference>
<dbReference type="SUPFAM" id="SSF46689">
    <property type="entry name" value="Homeodomain-like"/>
    <property type="match status" value="2"/>
</dbReference>
<name>W4QZM9_HALA3</name>
<dbReference type="InterPro" id="IPR018062">
    <property type="entry name" value="HTH_AraC-typ_CS"/>
</dbReference>
<dbReference type="PANTHER" id="PTHR43280:SF28">
    <property type="entry name" value="HTH-TYPE TRANSCRIPTIONAL ACTIVATOR RHAS"/>
    <property type="match status" value="1"/>
</dbReference>
<dbReference type="Gene3D" id="1.10.10.60">
    <property type="entry name" value="Homeodomain-like"/>
    <property type="match status" value="2"/>
</dbReference>
<dbReference type="AlphaFoldDB" id="W4QZM9"/>
<dbReference type="Proteomes" id="UP000018896">
    <property type="component" value="Unassembled WGS sequence"/>
</dbReference>
<evidence type="ECO:0000313" key="5">
    <source>
        <dbReference type="EMBL" id="GAE36769.1"/>
    </source>
</evidence>
<dbReference type="GO" id="GO:0043565">
    <property type="term" value="F:sequence-specific DNA binding"/>
    <property type="evidence" value="ECO:0007669"/>
    <property type="project" value="InterPro"/>
</dbReference>
<dbReference type="Pfam" id="PF12833">
    <property type="entry name" value="HTH_18"/>
    <property type="match status" value="1"/>
</dbReference>
<dbReference type="SUPFAM" id="SSF51215">
    <property type="entry name" value="Regulatory protein AraC"/>
    <property type="match status" value="1"/>
</dbReference>
<dbReference type="eggNOG" id="COG1917">
    <property type="taxonomic scope" value="Bacteria"/>
</dbReference>
<dbReference type="Gene3D" id="2.60.120.10">
    <property type="entry name" value="Jelly Rolls"/>
    <property type="match status" value="1"/>
</dbReference>
<keyword evidence="3" id="KW-0804">Transcription</keyword>
<evidence type="ECO:0000256" key="2">
    <source>
        <dbReference type="ARBA" id="ARBA00023125"/>
    </source>
</evidence>
<dbReference type="SMART" id="SM00342">
    <property type="entry name" value="HTH_ARAC"/>
    <property type="match status" value="1"/>
</dbReference>
<dbReference type="InterPro" id="IPR013096">
    <property type="entry name" value="Cupin_2"/>
</dbReference>
<evidence type="ECO:0000259" key="4">
    <source>
        <dbReference type="PROSITE" id="PS01124"/>
    </source>
</evidence>
<dbReference type="GO" id="GO:0003700">
    <property type="term" value="F:DNA-binding transcription factor activity"/>
    <property type="evidence" value="ECO:0007669"/>
    <property type="project" value="InterPro"/>
</dbReference>
<evidence type="ECO:0000256" key="1">
    <source>
        <dbReference type="ARBA" id="ARBA00023015"/>
    </source>
</evidence>
<organism evidence="5 6">
    <name type="scientific">Halalkalibacter akibai (strain ATCC 43226 / DSM 21942 / CIP 109018 / JCM 9157 / 1139)</name>
    <name type="common">Bacillus akibai</name>
    <dbReference type="NCBI Taxonomy" id="1236973"/>
    <lineage>
        <taxon>Bacteria</taxon>
        <taxon>Bacillati</taxon>
        <taxon>Bacillota</taxon>
        <taxon>Bacilli</taxon>
        <taxon>Bacillales</taxon>
        <taxon>Bacillaceae</taxon>
        <taxon>Halalkalibacter</taxon>
    </lineage>
</organism>